<sequence>MKRLWLLLPALLTGSMISCESDDDMPPPKPPGALEEVFTDSVYQLTGVAVSADGRLFTNYPLWSDTYRYALVETQPGNQVVPYPNAEMNNWQPGQSGEDKWVCVQAVYIDGANKMWVVDPASPGMEGVYQQSYKLVKIDIGTGQVERTYEFDGVAGNNSYINDVRVDTASRYAYLTNSNEGGIFVVNLATGNIRQVLQDHYSVRSDPAYTFTVDGRELMKNGQPVKIHSDGIALSPRGEWLYYKPLTDDKLYRIRTEYLQNEDLASADLEAHVEDLGHFTTTDGMIFDEDGNLYLGDIEHYRIVRIDPELQVTTLVEDSLLIWPDSYHISKDGYLYISCSQIQKQPDYNNGVDKRTSPYAIYRLKL</sequence>
<dbReference type="Gene3D" id="2.120.10.30">
    <property type="entry name" value="TolB, C-terminal domain"/>
    <property type="match status" value="1"/>
</dbReference>
<dbReference type="RefSeq" id="WP_145718633.1">
    <property type="nucleotide sequence ID" value="NZ_BAAAFY010000006.1"/>
</dbReference>
<name>A0A562SP80_CHIJA</name>
<organism evidence="4 5">
    <name type="scientific">Chitinophaga japonensis</name>
    <name type="common">Flexibacter japonensis</name>
    <dbReference type="NCBI Taxonomy" id="104662"/>
    <lineage>
        <taxon>Bacteria</taxon>
        <taxon>Pseudomonadati</taxon>
        <taxon>Bacteroidota</taxon>
        <taxon>Chitinophagia</taxon>
        <taxon>Chitinophagales</taxon>
        <taxon>Chitinophagaceae</taxon>
        <taxon>Chitinophaga</taxon>
    </lineage>
</organism>
<dbReference type="Proteomes" id="UP000316778">
    <property type="component" value="Unassembled WGS sequence"/>
</dbReference>
<evidence type="ECO:0000313" key="4">
    <source>
        <dbReference type="EMBL" id="TWI82496.1"/>
    </source>
</evidence>
<reference evidence="4 5" key="1">
    <citation type="journal article" date="2013" name="Stand. Genomic Sci.">
        <title>Genomic Encyclopedia of Type Strains, Phase I: The one thousand microbial genomes (KMG-I) project.</title>
        <authorList>
            <person name="Kyrpides N.C."/>
            <person name="Woyke T."/>
            <person name="Eisen J.A."/>
            <person name="Garrity G."/>
            <person name="Lilburn T.G."/>
            <person name="Beck B.J."/>
            <person name="Whitman W.B."/>
            <person name="Hugenholtz P."/>
            <person name="Klenk H.P."/>
        </authorList>
    </citation>
    <scope>NUCLEOTIDE SEQUENCE [LARGE SCALE GENOMIC DNA]</scope>
    <source>
        <strain evidence="4 5">DSM 13484</strain>
    </source>
</reference>
<dbReference type="SUPFAM" id="SSF63829">
    <property type="entry name" value="Calcium-dependent phosphotriesterase"/>
    <property type="match status" value="1"/>
</dbReference>
<dbReference type="PROSITE" id="PS51257">
    <property type="entry name" value="PROKAR_LIPOPROTEIN"/>
    <property type="match status" value="1"/>
</dbReference>
<dbReference type="InterPro" id="IPR017996">
    <property type="entry name" value="MRJP/yellow-related"/>
</dbReference>
<evidence type="ECO:0000256" key="2">
    <source>
        <dbReference type="ARBA" id="ARBA00022525"/>
    </source>
</evidence>
<dbReference type="PANTHER" id="PTHR10009:SF18">
    <property type="entry name" value="PROTEIN YELLOW-LIKE PROTEIN"/>
    <property type="match status" value="1"/>
</dbReference>
<accession>A0A562SP80</accession>
<comment type="subcellular location">
    <subcellularLocation>
        <location evidence="1">Secreted</location>
    </subcellularLocation>
</comment>
<dbReference type="GO" id="GO:0005576">
    <property type="term" value="C:extracellular region"/>
    <property type="evidence" value="ECO:0007669"/>
    <property type="project" value="UniProtKB-SubCell"/>
</dbReference>
<evidence type="ECO:0000256" key="3">
    <source>
        <dbReference type="SAM" id="SignalP"/>
    </source>
</evidence>
<keyword evidence="2" id="KW-0964">Secreted</keyword>
<comment type="caution">
    <text evidence="4">The sequence shown here is derived from an EMBL/GenBank/DDBJ whole genome shotgun (WGS) entry which is preliminary data.</text>
</comment>
<dbReference type="PANTHER" id="PTHR10009">
    <property type="entry name" value="PROTEIN YELLOW-RELATED"/>
    <property type="match status" value="1"/>
</dbReference>
<keyword evidence="3" id="KW-0732">Signal</keyword>
<gene>
    <name evidence="4" type="ORF">LX66_5069</name>
</gene>
<dbReference type="EMBL" id="VLLG01000006">
    <property type="protein sequence ID" value="TWI82496.1"/>
    <property type="molecule type" value="Genomic_DNA"/>
</dbReference>
<proteinExistence type="predicted"/>
<dbReference type="InterPro" id="IPR011042">
    <property type="entry name" value="6-blade_b-propeller_TolB-like"/>
</dbReference>
<dbReference type="AlphaFoldDB" id="A0A562SP80"/>
<feature type="signal peptide" evidence="3">
    <location>
        <begin position="1"/>
        <end position="21"/>
    </location>
</feature>
<protein>
    <submittedName>
        <fullName evidence="4">Major royal jelly protein</fullName>
    </submittedName>
</protein>
<evidence type="ECO:0000256" key="1">
    <source>
        <dbReference type="ARBA" id="ARBA00004613"/>
    </source>
</evidence>
<dbReference type="OrthoDB" id="9797664at2"/>
<dbReference type="Pfam" id="PF03022">
    <property type="entry name" value="MRJP"/>
    <property type="match status" value="1"/>
</dbReference>
<keyword evidence="5" id="KW-1185">Reference proteome</keyword>
<feature type="chain" id="PRO_5021837040" evidence="3">
    <location>
        <begin position="22"/>
        <end position="366"/>
    </location>
</feature>
<evidence type="ECO:0000313" key="5">
    <source>
        <dbReference type="Proteomes" id="UP000316778"/>
    </source>
</evidence>